<reference evidence="2 5" key="2">
    <citation type="submission" date="2016-06" db="EMBL/GenBank/DDBJ databases">
        <authorList>
            <person name="Kjaerup R.B."/>
            <person name="Dalgaard T.S."/>
            <person name="Juul-Madsen H.R."/>
        </authorList>
    </citation>
    <scope>NUCLEOTIDE SEQUENCE [LARGE SCALE GENOMIC DNA]</scope>
    <source>
        <strain evidence="2 5">CECT 5115</strain>
    </source>
</reference>
<accession>A0A1C3JN57</accession>
<feature type="domain" description="Serine aminopeptidase S33" evidence="1">
    <location>
        <begin position="46"/>
        <end position="257"/>
    </location>
</feature>
<sequence>MIDSWQHLHSKPDILGNPFVAHTYRFDGAVSAVVTTVIEYVTPAPSHKAILYLHGYTDYFFQDQLAHHFEQLGLSFFALDLQGYGRSIRPNSVPNWCESLSQYHDDIHIALTEMYKLGVTEVTLLAHSTGGLIASSYISTQQASEQDTNNKPRITGLMLNSPFLALPFSPNIIKHVSWPIWLAVSLLPYHSLRAHKISLYAQTLHQEFGGEWSYRLDWKPAHGFPLSFHWLKQVILTQRALQKHPIALPTLMCHSKTTTRHALDIEEVKLGDGVLDVDSMNLAAKNAFSQLTAVAIEGGYHDLFLSPKPIRQRYLTAIDQWLLGHNVIGSLPNTANG</sequence>
<dbReference type="InterPro" id="IPR051044">
    <property type="entry name" value="MAG_DAG_Lipase"/>
</dbReference>
<evidence type="ECO:0000313" key="5">
    <source>
        <dbReference type="Proteomes" id="UP000092871"/>
    </source>
</evidence>
<proteinExistence type="predicted"/>
<dbReference type="Proteomes" id="UP000092871">
    <property type="component" value="Unassembled WGS sequence"/>
</dbReference>
<dbReference type="PANTHER" id="PTHR11614">
    <property type="entry name" value="PHOSPHOLIPASE-RELATED"/>
    <property type="match status" value="1"/>
</dbReference>
<dbReference type="EMBL" id="FLRB01000006">
    <property type="protein sequence ID" value="SBT20300.1"/>
    <property type="molecule type" value="Genomic_DNA"/>
</dbReference>
<name>A0A1C3JN57_9GAMM</name>
<dbReference type="RefSeq" id="WP_067031851.1">
    <property type="nucleotide sequence ID" value="NZ_FLRA01000003.1"/>
</dbReference>
<gene>
    <name evidence="2" type="ORF">MGA5115_00665</name>
    <name evidence="3" type="ORF">MGA5116_00883</name>
</gene>
<evidence type="ECO:0000313" key="4">
    <source>
        <dbReference type="Proteomes" id="UP000092840"/>
    </source>
</evidence>
<dbReference type="AlphaFoldDB" id="A0A1C3JN57"/>
<evidence type="ECO:0000259" key="1">
    <source>
        <dbReference type="Pfam" id="PF12146"/>
    </source>
</evidence>
<protein>
    <submittedName>
        <fullName evidence="2">Lysophospholipase L2</fullName>
    </submittedName>
</protein>
<evidence type="ECO:0000313" key="3">
    <source>
        <dbReference type="EMBL" id="SBT20300.1"/>
    </source>
</evidence>
<dbReference type="Pfam" id="PF12146">
    <property type="entry name" value="Hydrolase_4"/>
    <property type="match status" value="1"/>
</dbReference>
<dbReference type="InterPro" id="IPR022742">
    <property type="entry name" value="Hydrolase_4"/>
</dbReference>
<dbReference type="EMBL" id="FLRA01000003">
    <property type="protein sequence ID" value="SBT16584.1"/>
    <property type="molecule type" value="Genomic_DNA"/>
</dbReference>
<dbReference type="SUPFAM" id="SSF53474">
    <property type="entry name" value="alpha/beta-Hydrolases"/>
    <property type="match status" value="1"/>
</dbReference>
<dbReference type="Proteomes" id="UP000092840">
    <property type="component" value="Unassembled WGS sequence"/>
</dbReference>
<dbReference type="OrthoDB" id="9801217at2"/>
<organism evidence="2 5">
    <name type="scientific">Marinomonas gallaica</name>
    <dbReference type="NCBI Taxonomy" id="1806667"/>
    <lineage>
        <taxon>Bacteria</taxon>
        <taxon>Pseudomonadati</taxon>
        <taxon>Pseudomonadota</taxon>
        <taxon>Gammaproteobacteria</taxon>
        <taxon>Oceanospirillales</taxon>
        <taxon>Oceanospirillaceae</taxon>
        <taxon>Marinomonas</taxon>
    </lineage>
</organism>
<keyword evidence="4" id="KW-1185">Reference proteome</keyword>
<reference evidence="3 4" key="1">
    <citation type="submission" date="2016-06" db="EMBL/GenBank/DDBJ databases">
        <authorList>
            <person name="Rodrigo-Torres L."/>
            <person name="Arahal D.R."/>
        </authorList>
    </citation>
    <scope>NUCLEOTIDE SEQUENCE [LARGE SCALE GENOMIC DNA]</scope>
    <source>
        <strain evidence="3 4">CECT 5116</strain>
    </source>
</reference>
<dbReference type="Gene3D" id="3.40.50.1820">
    <property type="entry name" value="alpha/beta hydrolase"/>
    <property type="match status" value="1"/>
</dbReference>
<evidence type="ECO:0000313" key="2">
    <source>
        <dbReference type="EMBL" id="SBT16584.1"/>
    </source>
</evidence>
<dbReference type="InterPro" id="IPR029058">
    <property type="entry name" value="AB_hydrolase_fold"/>
</dbReference>